<sequence length="234" mass="26047">FTFIIFIDAVVIEQRKKDNGMASRIDDVDDMDFPLPGGNSGSSSSSMVLGGNSKMSGLQNRFESMTLDPTGGKSKSWVCLYPLYFDYEVPRDKGRKVPKDYAVKEPHARQLAEAVRQLGLTYLYEPTKTHPRTMFNKGRVRVQLKEENLVVNHNVPNRKILMKKVGELMPKINIEREPELTPEDIIEPDMGLPGMPPMGNLALPGAAGSSSKKSTQKKSKPQKQKKGKGSKNLV</sequence>
<dbReference type="Proteomes" id="UP000245609">
    <property type="component" value="Unassembled WGS sequence"/>
</dbReference>
<dbReference type="Gene3D" id="3.30.56.30">
    <property type="entry name" value="Signal recognition particle, SRP19-like subunit"/>
    <property type="match status" value="1"/>
</dbReference>
<dbReference type="Pfam" id="PF01922">
    <property type="entry name" value="SRP19"/>
    <property type="match status" value="1"/>
</dbReference>
<evidence type="ECO:0000256" key="3">
    <source>
        <dbReference type="ARBA" id="ARBA00023135"/>
    </source>
</evidence>
<comment type="caution">
    <text evidence="6">The sequence shown here is derived from an EMBL/GenBank/DDBJ whole genome shotgun (WGS) entry which is preliminary data.</text>
</comment>
<organism evidence="6 7">
    <name type="scientific">Smittium megazygosporum</name>
    <dbReference type="NCBI Taxonomy" id="133381"/>
    <lineage>
        <taxon>Eukaryota</taxon>
        <taxon>Fungi</taxon>
        <taxon>Fungi incertae sedis</taxon>
        <taxon>Zoopagomycota</taxon>
        <taxon>Kickxellomycotina</taxon>
        <taxon>Harpellomycetes</taxon>
        <taxon>Harpellales</taxon>
        <taxon>Legeriomycetaceae</taxon>
        <taxon>Smittium</taxon>
    </lineage>
</organism>
<reference evidence="6 7" key="1">
    <citation type="journal article" date="2018" name="MBio">
        <title>Comparative Genomics Reveals the Core Gene Toolbox for the Fungus-Insect Symbiosis.</title>
        <authorList>
            <person name="Wang Y."/>
            <person name="Stata M."/>
            <person name="Wang W."/>
            <person name="Stajich J.E."/>
            <person name="White M.M."/>
            <person name="Moncalvo J.M."/>
        </authorList>
    </citation>
    <scope>NUCLEOTIDE SEQUENCE [LARGE SCALE GENOMIC DNA]</scope>
    <source>
        <strain evidence="6 7">SC-DP-2</strain>
    </source>
</reference>
<evidence type="ECO:0000313" key="7">
    <source>
        <dbReference type="Proteomes" id="UP000245609"/>
    </source>
</evidence>
<feature type="compositionally biased region" description="Low complexity" evidence="5">
    <location>
        <begin position="190"/>
        <end position="213"/>
    </location>
</feature>
<feature type="compositionally biased region" description="Basic residues" evidence="5">
    <location>
        <begin position="214"/>
        <end position="234"/>
    </location>
</feature>
<dbReference type="InterPro" id="IPR036521">
    <property type="entry name" value="SRP19-like_sf"/>
</dbReference>
<dbReference type="GO" id="GO:0005786">
    <property type="term" value="C:signal recognition particle, endoplasmic reticulum targeting"/>
    <property type="evidence" value="ECO:0007669"/>
    <property type="project" value="UniProtKB-KW"/>
</dbReference>
<keyword evidence="7" id="KW-1185">Reference proteome</keyword>
<protein>
    <recommendedName>
        <fullName evidence="8">Signal recognition particle SRP19 subunit</fullName>
    </recommendedName>
</protein>
<evidence type="ECO:0000313" key="6">
    <source>
        <dbReference type="EMBL" id="PVU98638.1"/>
    </source>
</evidence>
<gene>
    <name evidence="6" type="ORF">BB560_005633</name>
</gene>
<dbReference type="GO" id="GO:0006617">
    <property type="term" value="P:SRP-dependent cotranslational protein targeting to membrane, signal sequence recognition"/>
    <property type="evidence" value="ECO:0007669"/>
    <property type="project" value="TreeGrafter"/>
</dbReference>
<dbReference type="PANTHER" id="PTHR17453">
    <property type="entry name" value="SIGNAL RECOGNITION PARTICLE 19 KD PROTEIN"/>
    <property type="match status" value="1"/>
</dbReference>
<dbReference type="SUPFAM" id="SSF69695">
    <property type="entry name" value="SRP19"/>
    <property type="match status" value="1"/>
</dbReference>
<dbReference type="InterPro" id="IPR002778">
    <property type="entry name" value="Signal_recog_particle_SRP19"/>
</dbReference>
<dbReference type="PANTHER" id="PTHR17453:SF0">
    <property type="entry name" value="SIGNAL RECOGNITION PARTICLE 19 KDA PROTEIN"/>
    <property type="match status" value="1"/>
</dbReference>
<keyword evidence="3" id="KW-0733">Signal recognition particle</keyword>
<keyword evidence="2" id="KW-0963">Cytoplasm</keyword>
<keyword evidence="4" id="KW-0687">Ribonucleoprotein</keyword>
<accession>A0A2T9Z206</accession>
<dbReference type="GO" id="GO:0008312">
    <property type="term" value="F:7S RNA binding"/>
    <property type="evidence" value="ECO:0007669"/>
    <property type="project" value="InterPro"/>
</dbReference>
<evidence type="ECO:0000256" key="1">
    <source>
        <dbReference type="ARBA" id="ARBA00004496"/>
    </source>
</evidence>
<evidence type="ECO:0000256" key="5">
    <source>
        <dbReference type="SAM" id="MobiDB-lite"/>
    </source>
</evidence>
<feature type="non-terminal residue" evidence="6">
    <location>
        <position position="1"/>
    </location>
</feature>
<evidence type="ECO:0000256" key="2">
    <source>
        <dbReference type="ARBA" id="ARBA00022490"/>
    </source>
</evidence>
<comment type="subcellular location">
    <subcellularLocation>
        <location evidence="1">Cytoplasm</location>
    </subcellularLocation>
</comment>
<evidence type="ECO:0000256" key="4">
    <source>
        <dbReference type="ARBA" id="ARBA00023274"/>
    </source>
</evidence>
<dbReference type="EMBL" id="MBFS01002358">
    <property type="protein sequence ID" value="PVU98638.1"/>
    <property type="molecule type" value="Genomic_DNA"/>
</dbReference>
<proteinExistence type="predicted"/>
<dbReference type="AlphaFoldDB" id="A0A2T9Z206"/>
<dbReference type="STRING" id="133381.A0A2T9Z206"/>
<evidence type="ECO:0008006" key="8">
    <source>
        <dbReference type="Google" id="ProtNLM"/>
    </source>
</evidence>
<dbReference type="OrthoDB" id="2190947at2759"/>
<feature type="region of interest" description="Disordered" evidence="5">
    <location>
        <begin position="179"/>
        <end position="234"/>
    </location>
</feature>
<name>A0A2T9Z206_9FUNG</name>